<reference evidence="2" key="1">
    <citation type="journal article" date="2021" name="PeerJ">
        <title>Extensive microbial diversity within the chicken gut microbiome revealed by metagenomics and culture.</title>
        <authorList>
            <person name="Gilroy R."/>
            <person name="Ravi A."/>
            <person name="Getino M."/>
            <person name="Pursley I."/>
            <person name="Horton D.L."/>
            <person name="Alikhan N.F."/>
            <person name="Baker D."/>
            <person name="Gharbi K."/>
            <person name="Hall N."/>
            <person name="Watson M."/>
            <person name="Adriaenssens E.M."/>
            <person name="Foster-Nyarko E."/>
            <person name="Jarju S."/>
            <person name="Secka A."/>
            <person name="Antonio M."/>
            <person name="Oren A."/>
            <person name="Chaudhuri R.R."/>
            <person name="La Ragione R."/>
            <person name="Hildebrand F."/>
            <person name="Pallen M.J."/>
        </authorList>
    </citation>
    <scope>NUCLEOTIDE SEQUENCE</scope>
    <source>
        <strain evidence="2">ChiW7-2402</strain>
    </source>
</reference>
<evidence type="ECO:0000256" key="1">
    <source>
        <dbReference type="SAM" id="SignalP"/>
    </source>
</evidence>
<reference evidence="2" key="2">
    <citation type="submission" date="2021-04" db="EMBL/GenBank/DDBJ databases">
        <authorList>
            <person name="Gilroy R."/>
        </authorList>
    </citation>
    <scope>NUCLEOTIDE SEQUENCE</scope>
    <source>
        <strain evidence="2">ChiW7-2402</strain>
    </source>
</reference>
<dbReference type="PANTHER" id="PTHR43649:SF12">
    <property type="entry name" value="DIACETYLCHITOBIOSE BINDING PROTEIN DASA"/>
    <property type="match status" value="1"/>
</dbReference>
<evidence type="ECO:0000313" key="3">
    <source>
        <dbReference type="Proteomes" id="UP000824102"/>
    </source>
</evidence>
<keyword evidence="1" id="KW-0732">Signal</keyword>
<dbReference type="InterPro" id="IPR050490">
    <property type="entry name" value="Bact_solute-bd_prot1"/>
</dbReference>
<feature type="signal peptide" evidence="1">
    <location>
        <begin position="1"/>
        <end position="22"/>
    </location>
</feature>
<organism evidence="2 3">
    <name type="scientific">Candidatus Gallimonas intestinavium</name>
    <dbReference type="NCBI Taxonomy" id="2838603"/>
    <lineage>
        <taxon>Bacteria</taxon>
        <taxon>Bacillati</taxon>
        <taxon>Bacillota</taxon>
        <taxon>Clostridia</taxon>
        <taxon>Candidatus Gallimonas</taxon>
    </lineage>
</organism>
<dbReference type="Proteomes" id="UP000824102">
    <property type="component" value="Unassembled WGS sequence"/>
</dbReference>
<dbReference type="SUPFAM" id="SSF53850">
    <property type="entry name" value="Periplasmic binding protein-like II"/>
    <property type="match status" value="2"/>
</dbReference>
<dbReference type="PANTHER" id="PTHR43649">
    <property type="entry name" value="ARABINOSE-BINDING PROTEIN-RELATED"/>
    <property type="match status" value="1"/>
</dbReference>
<feature type="chain" id="PRO_5039307636" evidence="1">
    <location>
        <begin position="23"/>
        <end position="612"/>
    </location>
</feature>
<protein>
    <submittedName>
        <fullName evidence="2">Extracellular solute-binding protein</fullName>
    </submittedName>
</protein>
<dbReference type="Pfam" id="PF01547">
    <property type="entry name" value="SBP_bac_1"/>
    <property type="match status" value="1"/>
</dbReference>
<comment type="caution">
    <text evidence="2">The sequence shown here is derived from an EMBL/GenBank/DDBJ whole genome shotgun (WGS) entry which is preliminary data.</text>
</comment>
<proteinExistence type="predicted"/>
<dbReference type="EMBL" id="DXBB01000074">
    <property type="protein sequence ID" value="HIZ72982.1"/>
    <property type="molecule type" value="Genomic_DNA"/>
</dbReference>
<sequence length="612" mass="67885">MTTKVKKAAVVLSSLLAFTCLAGCGGNGDTPDGDQERITFWGITDQYTSESYKQLVDAYNEGQGKIDGVFVKYSPKTDSSANHISYCGSARGTVDIIGVSDRYVFNNIAQGFYTNLQDYIDDETTYTRNEAGEAYFSEDNYSANNIDRFRFNAETREAGAGEDLYALPLVSNASVIYYNEDYFLNNNINIISVTEEELDAYNAANGTDYAARGYAEYTAEAAPAKGLKTSENLQGETVVKVFNDLIPMSFLEVNTLSKYFSTEYNAASPSRYGILNEWWFSHGWAVGGDCVKWDEASGQYKFTLGDKQPNYLVTSAVTVNGTAYAAGDILTYRDRNYVLENSSADISAHLYELPSQYEQFREFCAWSQEADKKVDDEVYGYEISPSPATLNNSSKVNYFTSGEVAMLVDGTTEMDPIYNALVGKTAWDIAPMYTYREFEGEDPAGDGTLKVIGKEYDGVIFTGEIKTVEGTKIVGKLSGSSQNFGWAIPANSSHKDAAWKFLQFLTSEEGQSYFVANDAGAPSVSSFVNSPAFYDKENKKCDNYRAIAIMTENCEIGDWSYFENGEWISDWSLELNTDVRNGVTTLDEFFDHQQAGTDSILAGYKFKLHGKE</sequence>
<evidence type="ECO:0000313" key="2">
    <source>
        <dbReference type="EMBL" id="HIZ72982.1"/>
    </source>
</evidence>
<dbReference type="InterPro" id="IPR006059">
    <property type="entry name" value="SBP"/>
</dbReference>
<dbReference type="Gene3D" id="3.40.190.10">
    <property type="entry name" value="Periplasmic binding protein-like II"/>
    <property type="match status" value="2"/>
</dbReference>
<gene>
    <name evidence="2" type="ORF">H9964_05340</name>
</gene>
<accession>A0A9D2K026</accession>
<dbReference type="AlphaFoldDB" id="A0A9D2K026"/>
<name>A0A9D2K026_9FIRM</name>